<reference evidence="9 10" key="1">
    <citation type="journal article" date="2014" name="Appl. Environ. Microbiol.">
        <title>Genomic encyclopedia of type strains of the genus Bifidobacterium.</title>
        <authorList>
            <person name="Milani C."/>
            <person name="Lugli G.A."/>
            <person name="Duranti S."/>
            <person name="Turroni F."/>
            <person name="Bottacini F."/>
            <person name="Mangifesta M."/>
            <person name="Sanchez B."/>
            <person name="Viappiani A."/>
            <person name="Mancabelli L."/>
            <person name="Taminiau B."/>
            <person name="Delcenserie V."/>
            <person name="Barrangou R."/>
            <person name="Margolles A."/>
            <person name="van Sinderen D."/>
            <person name="Ventura M."/>
        </authorList>
    </citation>
    <scope>NUCLEOTIDE SEQUENCE [LARGE SCALE GENOMIC DNA]</scope>
    <source>
        <strain evidence="9 10">DSM 19703</strain>
    </source>
</reference>
<keyword evidence="8" id="KW-0812">Transmembrane</keyword>
<keyword evidence="8" id="KW-1133">Transmembrane helix</keyword>
<dbReference type="InterPro" id="IPR023296">
    <property type="entry name" value="Glyco_hydro_beta-prop_sf"/>
</dbReference>
<feature type="site" description="Important for catalytic activity, responsible for pKa modulation of the active site Glu and correct orientation of both the proton donor and substrate" evidence="6">
    <location>
        <position position="232"/>
    </location>
</feature>
<accession>A0A080N379</accession>
<keyword evidence="10" id="KW-1185">Reference proteome</keyword>
<sequence>MPDIQRCNEDSLNSKAINVNSSEAVVSAGHAPRRRGSHKPLIVAIAALLVVLLAVGGFVAKDTIESALQGDKLTHSRVSSHDPSVVKANGKYYIFGTHRAFAKSDDLQHWSYFSNNLTQDYETLLGPIWNAWPKQPSNPDVRGNMWAPEVIWNKTMRKWCMYLSANGDNYKSVIVLLTADNIEGDWTYVGPVVFSGFGNGDADKTDVPRVLGSGADLTRYFDTQDTEINAIDACVKYDGDDMWMAFGSWFGGIWMLKLDPSTGLRDYKTTYPTKENVSDAYYGHKLAGGHGNSGEGTALVKNGEYWYMMLSYGALQQGGGYQMREFRSKSITGPYLDQNGNAAIYTRHVDTNLAFNRGLRIDSSYSEPGMQTVLAAQGGNSLLKDSDGIIYNVYHTRFVRDSGDKEEHQVRVTPMVDANGWLVMAPYEKSGQLLGKPGYTTGQIKGRYGFVVHNPTTFYSGGDASSKAVYQAQTVELKGDGSLSGEGVSGSWSVDGTEVSLDVATAPAQSHLHGKYKARVNEQYDETGRKRLFFTGLGGDAFRNAGPDAKQHGGETAFWAVRE</sequence>
<dbReference type="GO" id="GO:0004553">
    <property type="term" value="F:hydrolase activity, hydrolyzing O-glycosyl compounds"/>
    <property type="evidence" value="ECO:0007669"/>
    <property type="project" value="InterPro"/>
</dbReference>
<evidence type="ECO:0000256" key="8">
    <source>
        <dbReference type="SAM" id="Phobius"/>
    </source>
</evidence>
<dbReference type="Proteomes" id="UP000028730">
    <property type="component" value="Unassembled WGS sequence"/>
</dbReference>
<evidence type="ECO:0000313" key="10">
    <source>
        <dbReference type="Proteomes" id="UP000028730"/>
    </source>
</evidence>
<evidence type="ECO:0000256" key="7">
    <source>
        <dbReference type="RuleBase" id="RU361187"/>
    </source>
</evidence>
<keyword evidence="8" id="KW-0472">Membrane</keyword>
<dbReference type="AlphaFoldDB" id="A0A080N379"/>
<dbReference type="InterPro" id="IPR006710">
    <property type="entry name" value="Glyco_hydro_43"/>
</dbReference>
<comment type="caution">
    <text evidence="9">The sequence shown here is derived from an EMBL/GenBank/DDBJ whole genome shotgun (WGS) entry which is preliminary data.</text>
</comment>
<keyword evidence="4 7" id="KW-0326">Glycosidase</keyword>
<dbReference type="STRING" id="1341695.BBOMB_0943"/>
<dbReference type="Gene3D" id="2.40.128.10">
    <property type="match status" value="1"/>
</dbReference>
<dbReference type="OrthoDB" id="9801455at2"/>
<dbReference type="eggNOG" id="COG3507">
    <property type="taxonomic scope" value="Bacteria"/>
</dbReference>
<proteinExistence type="inferred from homology"/>
<protein>
    <submittedName>
        <fullName evidence="9">Endo-1,5-alpha-L-arabinosidase</fullName>
    </submittedName>
</protein>
<dbReference type="SUPFAM" id="SSF75005">
    <property type="entry name" value="Arabinanase/levansucrase/invertase"/>
    <property type="match status" value="1"/>
</dbReference>
<organism evidence="9 10">
    <name type="scientific">Bifidobacterium bombi DSM 19703</name>
    <dbReference type="NCBI Taxonomy" id="1341695"/>
    <lineage>
        <taxon>Bacteria</taxon>
        <taxon>Bacillati</taxon>
        <taxon>Actinomycetota</taxon>
        <taxon>Actinomycetes</taxon>
        <taxon>Bifidobacteriales</taxon>
        <taxon>Bifidobacteriaceae</taxon>
        <taxon>Bifidobacterium</taxon>
    </lineage>
</organism>
<dbReference type="InterPro" id="IPR050727">
    <property type="entry name" value="GH43_arabinanases"/>
</dbReference>
<evidence type="ECO:0000256" key="1">
    <source>
        <dbReference type="ARBA" id="ARBA00004834"/>
    </source>
</evidence>
<gene>
    <name evidence="9" type="ORF">BBOMB_0943</name>
</gene>
<evidence type="ECO:0000313" key="9">
    <source>
        <dbReference type="EMBL" id="KFF31562.1"/>
    </source>
</evidence>
<evidence type="ECO:0000256" key="5">
    <source>
        <dbReference type="PIRSR" id="PIRSR606710-1"/>
    </source>
</evidence>
<dbReference type="Pfam" id="PF04616">
    <property type="entry name" value="Glyco_hydro_43"/>
    <property type="match status" value="2"/>
</dbReference>
<comment type="similarity">
    <text evidence="2 7">Belongs to the glycosyl hydrolase 43 family.</text>
</comment>
<feature type="active site" description="Proton acceptor" evidence="5">
    <location>
        <position position="82"/>
    </location>
</feature>
<feature type="active site" description="Proton donor" evidence="5">
    <location>
        <position position="295"/>
    </location>
</feature>
<dbReference type="GO" id="GO:0005975">
    <property type="term" value="P:carbohydrate metabolic process"/>
    <property type="evidence" value="ECO:0007669"/>
    <property type="project" value="InterPro"/>
</dbReference>
<evidence type="ECO:0000256" key="3">
    <source>
        <dbReference type="ARBA" id="ARBA00022801"/>
    </source>
</evidence>
<dbReference type="EMBL" id="ATLK01000001">
    <property type="protein sequence ID" value="KFF31562.1"/>
    <property type="molecule type" value="Genomic_DNA"/>
</dbReference>
<keyword evidence="3 7" id="KW-0378">Hydrolase</keyword>
<feature type="transmembrane region" description="Helical" evidence="8">
    <location>
        <begin position="41"/>
        <end position="60"/>
    </location>
</feature>
<evidence type="ECO:0000256" key="2">
    <source>
        <dbReference type="ARBA" id="ARBA00009865"/>
    </source>
</evidence>
<dbReference type="Gene3D" id="2.115.10.20">
    <property type="entry name" value="Glycosyl hydrolase domain, family 43"/>
    <property type="match status" value="1"/>
</dbReference>
<evidence type="ECO:0000256" key="6">
    <source>
        <dbReference type="PIRSR" id="PIRSR606710-2"/>
    </source>
</evidence>
<evidence type="ECO:0000256" key="4">
    <source>
        <dbReference type="ARBA" id="ARBA00023295"/>
    </source>
</evidence>
<dbReference type="PANTHER" id="PTHR43301">
    <property type="entry name" value="ARABINAN ENDO-1,5-ALPHA-L-ARABINOSIDASE"/>
    <property type="match status" value="1"/>
</dbReference>
<comment type="pathway">
    <text evidence="1">Glycan metabolism; L-arabinan degradation.</text>
</comment>
<dbReference type="PANTHER" id="PTHR43301:SF3">
    <property type="entry name" value="ARABINAN ENDO-1,5-ALPHA-L-ARABINOSIDASE A-RELATED"/>
    <property type="match status" value="1"/>
</dbReference>
<name>A0A080N379_9BIFI</name>